<evidence type="ECO:0000256" key="4">
    <source>
        <dbReference type="ARBA" id="ARBA00022692"/>
    </source>
</evidence>
<comment type="caution">
    <text evidence="8">Lacks conserved residue(s) required for the propagation of feature annotation.</text>
</comment>
<dbReference type="InterPro" id="IPR004563">
    <property type="entry name" value="Apolipo_AcylTrfase"/>
</dbReference>
<evidence type="ECO:0000256" key="3">
    <source>
        <dbReference type="ARBA" id="ARBA00022679"/>
    </source>
</evidence>
<dbReference type="Proteomes" id="UP000749040">
    <property type="component" value="Unassembled WGS sequence"/>
</dbReference>
<accession>A0ABS2U405</accession>
<sequence>MRQQLPLGPVATCATVGVPPRPKALGEGLSRSSPRPFGALPANRPVAPPGSPAQAERVSLAQGLPVLCRPATHSTAITRYGRLHHLSTCRKAATVRLHPDTAEPSRAAGAVETTPVEQPQADVEAPQAQAEILAEGVPAPVQEAPEKRLSRRKRFAATARKAAPSSAVAAAAGLALAAAFPPYGVWPLSLVAVAVLSLVVRGRTVKQGAWLGYAFGLPFFVWLLDWLRTVGWDAVVGLSVIEAAFLAALGALLVLAQRLPLWPVWAACLWVTEELARDRLPFGGFPWGRLAFANTGSPYTPLAALGGAPLVTFGVALSGTLLAAALLAAWRLRTRPRPLRTALVGGGALAVSAAVLLSGLLVPVPTGAKDHVRIAVVQGNVQQPGLHFLGRPMMILNNHVNATLKLAADIKAGRTPKPDIVLWPENSSDLDPFSNPAAYDKITEAVQAVGVPILVGALVDGPDKNHVQNEGIVWDPVRGPGAHYTKQHPVPFGEYVPFRKELTKVIKQLNQIPRDFYPGKTNGVMQIGPARLGDVICFEVAYDGIVRDTVNAGARAIVVQTNNATYGLTGQPEQQLAMSRLRAIEHGRAVVTAATSGISAIVAPNGKIEQRSKEFTQTVLSADLPLRDQITVADRVGAVPEWTLAMVGLLSCAAAIALGRRDLVRMAKGQQQQ</sequence>
<dbReference type="HAMAP" id="MF_01148">
    <property type="entry name" value="Lnt"/>
    <property type="match status" value="1"/>
</dbReference>
<evidence type="ECO:0000256" key="2">
    <source>
        <dbReference type="ARBA" id="ARBA00022475"/>
    </source>
</evidence>
<dbReference type="InterPro" id="IPR003010">
    <property type="entry name" value="C-N_Hydrolase"/>
</dbReference>
<comment type="pathway">
    <text evidence="8">Protein modification; lipoprotein biosynthesis (N-acyl transfer).</text>
</comment>
<name>A0ABS2U405_9ACTN</name>
<dbReference type="SUPFAM" id="SSF56317">
    <property type="entry name" value="Carbon-nitrogen hydrolase"/>
    <property type="match status" value="1"/>
</dbReference>
<evidence type="ECO:0000259" key="10">
    <source>
        <dbReference type="PROSITE" id="PS50263"/>
    </source>
</evidence>
<dbReference type="PANTHER" id="PTHR38686:SF1">
    <property type="entry name" value="APOLIPOPROTEIN N-ACYLTRANSFERASE"/>
    <property type="match status" value="1"/>
</dbReference>
<feature type="domain" description="CN hydrolase" evidence="10">
    <location>
        <begin position="372"/>
        <end position="626"/>
    </location>
</feature>
<keyword evidence="6 8" id="KW-0472">Membrane</keyword>
<comment type="similarity">
    <text evidence="8">Belongs to the CN hydrolase family. Apolipoprotein N-acyltransferase subfamily.</text>
</comment>
<comment type="catalytic activity">
    <reaction evidence="8">
        <text>N-terminal S-1,2-diacyl-sn-glyceryl-L-cysteinyl-[lipoprotein] + a glycerophospholipid = N-acyl-S-1,2-diacyl-sn-glyceryl-L-cysteinyl-[lipoprotein] + a 2-acyl-sn-glycero-3-phospholipid + H(+)</text>
        <dbReference type="Rhea" id="RHEA:48228"/>
        <dbReference type="Rhea" id="RHEA-COMP:14681"/>
        <dbReference type="Rhea" id="RHEA-COMP:14684"/>
        <dbReference type="ChEBI" id="CHEBI:15378"/>
        <dbReference type="ChEBI" id="CHEBI:136912"/>
        <dbReference type="ChEBI" id="CHEBI:140656"/>
        <dbReference type="ChEBI" id="CHEBI:140657"/>
        <dbReference type="ChEBI" id="CHEBI:140660"/>
        <dbReference type="EC" id="2.3.1.269"/>
    </reaction>
</comment>
<evidence type="ECO:0000313" key="11">
    <source>
        <dbReference type="EMBL" id="MBM9510344.1"/>
    </source>
</evidence>
<dbReference type="EC" id="2.3.1.269" evidence="8"/>
<dbReference type="Pfam" id="PF20154">
    <property type="entry name" value="LNT_N"/>
    <property type="match status" value="1"/>
</dbReference>
<evidence type="ECO:0000256" key="7">
    <source>
        <dbReference type="ARBA" id="ARBA00023315"/>
    </source>
</evidence>
<evidence type="ECO:0000256" key="5">
    <source>
        <dbReference type="ARBA" id="ARBA00022989"/>
    </source>
</evidence>
<comment type="function">
    <text evidence="8">Catalyzes the phospholipid dependent N-acylation of the N-terminal cysteine of apolipoprotein, the last step in lipoprotein maturation.</text>
</comment>
<dbReference type="Gene3D" id="3.60.110.10">
    <property type="entry name" value="Carbon-nitrogen hydrolase"/>
    <property type="match status" value="1"/>
</dbReference>
<organism evidence="11 12">
    <name type="scientific">Actinacidiphila acididurans</name>
    <dbReference type="NCBI Taxonomy" id="2784346"/>
    <lineage>
        <taxon>Bacteria</taxon>
        <taxon>Bacillati</taxon>
        <taxon>Actinomycetota</taxon>
        <taxon>Actinomycetes</taxon>
        <taxon>Kitasatosporales</taxon>
        <taxon>Streptomycetaceae</taxon>
        <taxon>Actinacidiphila</taxon>
    </lineage>
</organism>
<comment type="subcellular location">
    <subcellularLocation>
        <location evidence="1 8">Cell membrane</location>
        <topology evidence="1 8">Multi-pass membrane protein</topology>
    </subcellularLocation>
</comment>
<dbReference type="EMBL" id="JADKYB010000035">
    <property type="protein sequence ID" value="MBM9510344.1"/>
    <property type="molecule type" value="Genomic_DNA"/>
</dbReference>
<proteinExistence type="inferred from homology"/>
<feature type="transmembrane region" description="Helical" evidence="8">
    <location>
        <begin position="210"/>
        <end position="227"/>
    </location>
</feature>
<keyword evidence="12" id="KW-1185">Reference proteome</keyword>
<evidence type="ECO:0000313" key="12">
    <source>
        <dbReference type="Proteomes" id="UP000749040"/>
    </source>
</evidence>
<comment type="caution">
    <text evidence="11">The sequence shown here is derived from an EMBL/GenBank/DDBJ whole genome shotgun (WGS) entry which is preliminary data.</text>
</comment>
<keyword evidence="4 8" id="KW-0812">Transmembrane</keyword>
<evidence type="ECO:0000256" key="9">
    <source>
        <dbReference type="SAM" id="MobiDB-lite"/>
    </source>
</evidence>
<dbReference type="InterPro" id="IPR045378">
    <property type="entry name" value="LNT_N"/>
</dbReference>
<dbReference type="PROSITE" id="PS50263">
    <property type="entry name" value="CN_HYDROLASE"/>
    <property type="match status" value="1"/>
</dbReference>
<feature type="transmembrane region" description="Helical" evidence="8">
    <location>
        <begin position="162"/>
        <end position="180"/>
    </location>
</feature>
<feature type="transmembrane region" description="Helical" evidence="8">
    <location>
        <begin position="234"/>
        <end position="256"/>
    </location>
</feature>
<dbReference type="PANTHER" id="PTHR38686">
    <property type="entry name" value="APOLIPOPROTEIN N-ACYLTRANSFERASE"/>
    <property type="match status" value="1"/>
</dbReference>
<dbReference type="CDD" id="cd07571">
    <property type="entry name" value="ALP_N-acyl_transferase"/>
    <property type="match status" value="1"/>
</dbReference>
<feature type="transmembrane region" description="Helical" evidence="8">
    <location>
        <begin position="310"/>
        <end position="330"/>
    </location>
</feature>
<feature type="transmembrane region" description="Helical" evidence="8">
    <location>
        <begin position="342"/>
        <end position="364"/>
    </location>
</feature>
<reference evidence="11 12" key="1">
    <citation type="submission" date="2021-01" db="EMBL/GenBank/DDBJ databases">
        <title>Streptomyces acididurans sp. nov., isolated from a peat swamp forest soil.</title>
        <authorList>
            <person name="Chantavorakit T."/>
            <person name="Duangmal K."/>
        </authorList>
    </citation>
    <scope>NUCLEOTIDE SEQUENCE [LARGE SCALE GENOMIC DNA]</scope>
    <source>
        <strain evidence="11 12">KK5PA1</strain>
    </source>
</reference>
<evidence type="ECO:0000256" key="1">
    <source>
        <dbReference type="ARBA" id="ARBA00004651"/>
    </source>
</evidence>
<keyword evidence="3 8" id="KW-0808">Transferase</keyword>
<feature type="region of interest" description="Disordered" evidence="9">
    <location>
        <begin position="18"/>
        <end position="54"/>
    </location>
</feature>
<keyword evidence="5 8" id="KW-1133">Transmembrane helix</keyword>
<protein>
    <recommendedName>
        <fullName evidence="8">Apolipoprotein N-acyltransferase</fullName>
        <shortName evidence="8">ALP N-acyltransferase</shortName>
        <ecNumber evidence="8">2.3.1.269</ecNumber>
    </recommendedName>
</protein>
<keyword evidence="7 8" id="KW-0012">Acyltransferase</keyword>
<dbReference type="Pfam" id="PF00795">
    <property type="entry name" value="CN_hydrolase"/>
    <property type="match status" value="1"/>
</dbReference>
<keyword evidence="2 8" id="KW-1003">Cell membrane</keyword>
<evidence type="ECO:0000256" key="8">
    <source>
        <dbReference type="HAMAP-Rule" id="MF_01148"/>
    </source>
</evidence>
<evidence type="ECO:0000256" key="6">
    <source>
        <dbReference type="ARBA" id="ARBA00023136"/>
    </source>
</evidence>
<gene>
    <name evidence="8 11" type="primary">lnt</name>
    <name evidence="11" type="ORF">ITX44_38460</name>
</gene>
<dbReference type="InterPro" id="IPR036526">
    <property type="entry name" value="C-N_Hydrolase_sf"/>
</dbReference>
<dbReference type="NCBIfam" id="TIGR00546">
    <property type="entry name" value="lnt"/>
    <property type="match status" value="1"/>
</dbReference>